<keyword evidence="2" id="KW-1185">Reference proteome</keyword>
<dbReference type="OrthoDB" id="2369695at2"/>
<protein>
    <recommendedName>
        <fullName evidence="3">Helicase XPB/Ssl2 N-terminal domain-containing protein</fullName>
    </recommendedName>
</protein>
<evidence type="ECO:0000313" key="2">
    <source>
        <dbReference type="Proteomes" id="UP000247476"/>
    </source>
</evidence>
<organism evidence="1 2">
    <name type="scientific">Paenibacillus flagellatus</name>
    <dbReference type="NCBI Taxonomy" id="2211139"/>
    <lineage>
        <taxon>Bacteria</taxon>
        <taxon>Bacillati</taxon>
        <taxon>Bacillota</taxon>
        <taxon>Bacilli</taxon>
        <taxon>Bacillales</taxon>
        <taxon>Paenibacillaceae</taxon>
        <taxon>Paenibacillus</taxon>
    </lineage>
</organism>
<dbReference type="EMBL" id="QJVJ01000004">
    <property type="protein sequence ID" value="PYI54903.1"/>
    <property type="molecule type" value="Genomic_DNA"/>
</dbReference>
<dbReference type="RefSeq" id="WP_110839897.1">
    <property type="nucleotide sequence ID" value="NZ_QJVJ01000004.1"/>
</dbReference>
<accession>A0A2V5KAL3</accession>
<reference evidence="1 2" key="1">
    <citation type="submission" date="2018-05" db="EMBL/GenBank/DDBJ databases">
        <title>Paenibacillus flagellatus sp. nov., isolated from selenium mineral soil.</title>
        <authorList>
            <person name="Dai X."/>
        </authorList>
    </citation>
    <scope>NUCLEOTIDE SEQUENCE [LARGE SCALE GENOMIC DNA]</scope>
    <source>
        <strain evidence="1 2">DXL2</strain>
    </source>
</reference>
<dbReference type="AlphaFoldDB" id="A0A2V5KAL3"/>
<proteinExistence type="predicted"/>
<name>A0A2V5KAL3_9BACL</name>
<dbReference type="Proteomes" id="UP000247476">
    <property type="component" value="Unassembled WGS sequence"/>
</dbReference>
<evidence type="ECO:0008006" key="3">
    <source>
        <dbReference type="Google" id="ProtNLM"/>
    </source>
</evidence>
<sequence length="376" mass="43671">MNLADMLCYADIQQLSNIAHTYECECNGHSKNELIQSILSRVNRREVFERQVGDLSTEDIRFLNSLVFERRDLFSLEELLARAQQSNFGEGAGTRNPRDMISGFKHRGWLFNGYSQNTKYLFQLPQDLKKRFTDTLARSFGRELEYADEPSVYRDEQRLIVDDVYHVLHYMYHQEVALTSDGSIHKRHLQQLLDRLSVKEEPVPKGGWRFGYGRKFRDLPSRFSLIYDYCYYQDLLTEQPGRLALTDKGEQTVLEGRREDLAQVYRFWLKLYKGPIPNLQSLVFWIGKLATDWVSAESLGNALVRLIRPFYYDTPESIFDARVLQMMMHLGLIRIGEDERAGKTVIVTKMGESVIAGTYVSDEETIPVAFDNAPFP</sequence>
<comment type="caution">
    <text evidence="1">The sequence shown here is derived from an EMBL/GenBank/DDBJ whole genome shotgun (WGS) entry which is preliminary data.</text>
</comment>
<evidence type="ECO:0000313" key="1">
    <source>
        <dbReference type="EMBL" id="PYI54903.1"/>
    </source>
</evidence>
<gene>
    <name evidence="1" type="ORF">DLM86_10150</name>
</gene>